<dbReference type="AlphaFoldDB" id="A0A375ICX4"/>
<protein>
    <submittedName>
        <fullName evidence="1">Uncharacterized protein</fullName>
    </submittedName>
</protein>
<dbReference type="EMBL" id="LT991976">
    <property type="protein sequence ID" value="SPK71771.1"/>
    <property type="molecule type" value="Genomic_DNA"/>
</dbReference>
<sequence length="70" mass="7861">MPASAQVAQQRDLATDTRAACVEMFVGHRQRLLFALALQNVPLPVPWHASPSTRLRRHASILGRFLKRNS</sequence>
<dbReference type="Proteomes" id="UP000255505">
    <property type="component" value="Chromosome I"/>
</dbReference>
<evidence type="ECO:0000313" key="1">
    <source>
        <dbReference type="EMBL" id="SPK71771.1"/>
    </source>
</evidence>
<proteinExistence type="predicted"/>
<gene>
    <name evidence="1" type="ORF">CT19425_40211</name>
</gene>
<reference evidence="1 2" key="1">
    <citation type="submission" date="2018-01" db="EMBL/GenBank/DDBJ databases">
        <authorList>
            <person name="Gaut B.S."/>
            <person name="Morton B.R."/>
            <person name="Clegg M.T."/>
            <person name="Duvall M.R."/>
        </authorList>
    </citation>
    <scope>NUCLEOTIDE SEQUENCE [LARGE SCALE GENOMIC DNA]</scope>
    <source>
        <strain evidence="1">Cupriavidus taiwanensis LMG 19425</strain>
    </source>
</reference>
<organism evidence="1 2">
    <name type="scientific">Cupriavidus taiwanensis</name>
    <dbReference type="NCBI Taxonomy" id="164546"/>
    <lineage>
        <taxon>Bacteria</taxon>
        <taxon>Pseudomonadati</taxon>
        <taxon>Pseudomonadota</taxon>
        <taxon>Betaproteobacteria</taxon>
        <taxon>Burkholderiales</taxon>
        <taxon>Burkholderiaceae</taxon>
        <taxon>Cupriavidus</taxon>
    </lineage>
</organism>
<evidence type="ECO:0000313" key="2">
    <source>
        <dbReference type="Proteomes" id="UP000255505"/>
    </source>
</evidence>
<accession>A0A375ICX4</accession>
<name>A0A375ICX4_9BURK</name>